<dbReference type="SMART" id="SM00342">
    <property type="entry name" value="HTH_ARAC"/>
    <property type="match status" value="1"/>
</dbReference>
<comment type="caution">
    <text evidence="7">The sequence shown here is derived from an EMBL/GenBank/DDBJ whole genome shotgun (WGS) entry which is preliminary data.</text>
</comment>
<dbReference type="SMART" id="SM00448">
    <property type="entry name" value="REC"/>
    <property type="match status" value="1"/>
</dbReference>
<feature type="modified residue" description="4-aspartylphosphate" evidence="4">
    <location>
        <position position="55"/>
    </location>
</feature>
<keyword evidence="8" id="KW-1185">Reference proteome</keyword>
<feature type="domain" description="HTH araC/xylS-type" evidence="5">
    <location>
        <begin position="347"/>
        <end position="445"/>
    </location>
</feature>
<keyword evidence="4" id="KW-0597">Phosphoprotein</keyword>
<dbReference type="PANTHER" id="PTHR43280">
    <property type="entry name" value="ARAC-FAMILY TRANSCRIPTIONAL REGULATOR"/>
    <property type="match status" value="1"/>
</dbReference>
<dbReference type="SUPFAM" id="SSF52172">
    <property type="entry name" value="CheY-like"/>
    <property type="match status" value="1"/>
</dbReference>
<dbReference type="GO" id="GO:0043565">
    <property type="term" value="F:sequence-specific DNA binding"/>
    <property type="evidence" value="ECO:0007669"/>
    <property type="project" value="InterPro"/>
</dbReference>
<dbReference type="Gene3D" id="1.10.10.60">
    <property type="entry name" value="Homeodomain-like"/>
    <property type="match status" value="2"/>
</dbReference>
<evidence type="ECO:0000256" key="2">
    <source>
        <dbReference type="ARBA" id="ARBA00023125"/>
    </source>
</evidence>
<dbReference type="PRINTS" id="PR00032">
    <property type="entry name" value="HTHARAC"/>
</dbReference>
<dbReference type="CDD" id="cd17536">
    <property type="entry name" value="REC_YesN-like"/>
    <property type="match status" value="1"/>
</dbReference>
<keyword evidence="2" id="KW-0238">DNA-binding</keyword>
<gene>
    <name evidence="7" type="ORF">J34TS1_01490</name>
</gene>
<dbReference type="PROSITE" id="PS50110">
    <property type="entry name" value="RESPONSE_REGULATORY"/>
    <property type="match status" value="1"/>
</dbReference>
<evidence type="ECO:0000259" key="5">
    <source>
        <dbReference type="PROSITE" id="PS01124"/>
    </source>
</evidence>
<keyword evidence="3" id="KW-0804">Transcription</keyword>
<dbReference type="EMBL" id="BORT01000001">
    <property type="protein sequence ID" value="GIO45384.1"/>
    <property type="molecule type" value="Genomic_DNA"/>
</dbReference>
<dbReference type="InterPro" id="IPR009057">
    <property type="entry name" value="Homeodomain-like_sf"/>
</dbReference>
<dbReference type="SUPFAM" id="SSF46689">
    <property type="entry name" value="Homeodomain-like"/>
    <property type="match status" value="2"/>
</dbReference>
<evidence type="ECO:0000256" key="1">
    <source>
        <dbReference type="ARBA" id="ARBA00023015"/>
    </source>
</evidence>
<keyword evidence="1" id="KW-0805">Transcription regulation</keyword>
<evidence type="ECO:0000259" key="6">
    <source>
        <dbReference type="PROSITE" id="PS50110"/>
    </source>
</evidence>
<name>A0A920CPX5_9BACL</name>
<dbReference type="InterPro" id="IPR018060">
    <property type="entry name" value="HTH_AraC"/>
</dbReference>
<dbReference type="Proteomes" id="UP000682811">
    <property type="component" value="Unassembled WGS sequence"/>
</dbReference>
<accession>A0A920CPX5</accession>
<dbReference type="GO" id="GO:0000160">
    <property type="term" value="P:phosphorelay signal transduction system"/>
    <property type="evidence" value="ECO:0007669"/>
    <property type="project" value="InterPro"/>
</dbReference>
<evidence type="ECO:0000256" key="4">
    <source>
        <dbReference type="PROSITE-ProRule" id="PRU00169"/>
    </source>
</evidence>
<sequence length="457" mass="53008">MYRLLIVDDEPVIVNGLVQLFRENDQFELDVCKAYSAKEAIEIAKKMKLDILVSDIRMPQKSGLQLMDEILYYWPLCRVIFLTGYSEFDYVHEAIRKNVDNYILKTEGIDPIFEAVREATNKLDTENRRRIQEEQAKLHFEIAEPLLRSELVDRVLNGEPIHKLLSEPRYEGLNFHIAADRAAFYLIGRIECKEDGNTRTLIASVQRAFRNYLPASFACEPAVMEEMPIWLLQPGEELLARFQNPESAGELNWNGITVYMRGILELIQNECEELLGASVSFGISGNLNGRWDTARQQFETLRSMLRGRALLDQKMVIVDIEKKNMHEEALYERGRMQQDEMKLFVIDQIHRYILEHLSGDLSLTAIAEEVHFNPSYLSRYYKQMTGHNLLEYIQTKRLEGALHLMRETNLKLNEIAARVGFDSHSYFTTFFKKKMGISPQEYRNAGMSSIVGRQTSQ</sequence>
<proteinExistence type="predicted"/>
<dbReference type="PROSITE" id="PS01124">
    <property type="entry name" value="HTH_ARAC_FAMILY_2"/>
    <property type="match status" value="1"/>
</dbReference>
<dbReference type="GO" id="GO:0003700">
    <property type="term" value="F:DNA-binding transcription factor activity"/>
    <property type="evidence" value="ECO:0007669"/>
    <property type="project" value="InterPro"/>
</dbReference>
<feature type="domain" description="Response regulatory" evidence="6">
    <location>
        <begin position="3"/>
        <end position="120"/>
    </location>
</feature>
<dbReference type="InterPro" id="IPR011006">
    <property type="entry name" value="CheY-like_superfamily"/>
</dbReference>
<evidence type="ECO:0008006" key="9">
    <source>
        <dbReference type="Google" id="ProtNLM"/>
    </source>
</evidence>
<protein>
    <recommendedName>
        <fullName evidence="9">Response regulator</fullName>
    </recommendedName>
</protein>
<evidence type="ECO:0000313" key="8">
    <source>
        <dbReference type="Proteomes" id="UP000682811"/>
    </source>
</evidence>
<dbReference type="InterPro" id="IPR001789">
    <property type="entry name" value="Sig_transdc_resp-reg_receiver"/>
</dbReference>
<reference evidence="7 8" key="1">
    <citation type="submission" date="2021-03" db="EMBL/GenBank/DDBJ databases">
        <title>Antimicrobial resistance genes in bacteria isolated from Japanese honey, and their potential for conferring macrolide and lincosamide resistance in the American foulbrood pathogen Paenibacillus larvae.</title>
        <authorList>
            <person name="Okamoto M."/>
            <person name="Kumagai M."/>
            <person name="Kanamori H."/>
            <person name="Takamatsu D."/>
        </authorList>
    </citation>
    <scope>NUCLEOTIDE SEQUENCE [LARGE SCALE GENOMIC DNA]</scope>
    <source>
        <strain evidence="7 8">J34TS1</strain>
    </source>
</reference>
<dbReference type="Pfam" id="PF00072">
    <property type="entry name" value="Response_reg"/>
    <property type="match status" value="1"/>
</dbReference>
<evidence type="ECO:0000313" key="7">
    <source>
        <dbReference type="EMBL" id="GIO45384.1"/>
    </source>
</evidence>
<dbReference type="AlphaFoldDB" id="A0A920CPX5"/>
<dbReference type="Pfam" id="PF12833">
    <property type="entry name" value="HTH_18"/>
    <property type="match status" value="1"/>
</dbReference>
<dbReference type="PROSITE" id="PS00041">
    <property type="entry name" value="HTH_ARAC_FAMILY_1"/>
    <property type="match status" value="1"/>
</dbReference>
<dbReference type="Gene3D" id="3.40.50.2300">
    <property type="match status" value="1"/>
</dbReference>
<dbReference type="InterPro" id="IPR018062">
    <property type="entry name" value="HTH_AraC-typ_CS"/>
</dbReference>
<evidence type="ECO:0000256" key="3">
    <source>
        <dbReference type="ARBA" id="ARBA00023163"/>
    </source>
</evidence>
<dbReference type="PANTHER" id="PTHR43280:SF2">
    <property type="entry name" value="HTH-TYPE TRANSCRIPTIONAL REGULATOR EXSA"/>
    <property type="match status" value="1"/>
</dbReference>
<dbReference type="InterPro" id="IPR020449">
    <property type="entry name" value="Tscrpt_reg_AraC-type_HTH"/>
</dbReference>
<organism evidence="7 8">
    <name type="scientific">Paenibacillus azoreducens</name>
    <dbReference type="NCBI Taxonomy" id="116718"/>
    <lineage>
        <taxon>Bacteria</taxon>
        <taxon>Bacillati</taxon>
        <taxon>Bacillota</taxon>
        <taxon>Bacilli</taxon>
        <taxon>Bacillales</taxon>
        <taxon>Paenibacillaceae</taxon>
        <taxon>Paenibacillus</taxon>
    </lineage>
</organism>